<protein>
    <submittedName>
        <fullName evidence="1">Uncharacterized protein</fullName>
    </submittedName>
</protein>
<sequence length="62" mass="6553">MSYCDALWSAATLDSHLFDGSATGDLQPDSLPAATPVGTLRWMKATAALNRSNLVDSKRLSG</sequence>
<dbReference type="EMBL" id="FMJC01000002">
    <property type="protein sequence ID" value="SCM74416.1"/>
    <property type="molecule type" value="Genomic_DNA"/>
</dbReference>
<reference evidence="1" key="1">
    <citation type="submission" date="2016-08" db="EMBL/GenBank/DDBJ databases">
        <authorList>
            <person name="Seilhamer J.J."/>
        </authorList>
    </citation>
    <scope>NUCLEOTIDE SEQUENCE</scope>
    <source>
        <strain evidence="1">86-1</strain>
    </source>
</reference>
<organism evidence="1">
    <name type="scientific">uncultured Desulfovibrio sp</name>
    <dbReference type="NCBI Taxonomy" id="167968"/>
    <lineage>
        <taxon>Bacteria</taxon>
        <taxon>Pseudomonadati</taxon>
        <taxon>Thermodesulfobacteriota</taxon>
        <taxon>Desulfovibrionia</taxon>
        <taxon>Desulfovibrionales</taxon>
        <taxon>Desulfovibrionaceae</taxon>
        <taxon>Desulfovibrio</taxon>
        <taxon>environmental samples</taxon>
    </lineage>
</organism>
<name>A0A212LA49_9BACT</name>
<accession>A0A212LA49</accession>
<gene>
    <name evidence="1" type="ORF">KL86DES1_21925</name>
</gene>
<dbReference type="AlphaFoldDB" id="A0A212LA49"/>
<evidence type="ECO:0000313" key="1">
    <source>
        <dbReference type="EMBL" id="SCM74416.1"/>
    </source>
</evidence>
<proteinExistence type="predicted"/>